<evidence type="ECO:0000256" key="1">
    <source>
        <dbReference type="SAM" id="Phobius"/>
    </source>
</evidence>
<comment type="caution">
    <text evidence="2">The sequence shown here is derived from an EMBL/GenBank/DDBJ whole genome shotgun (WGS) entry which is preliminary data.</text>
</comment>
<organism evidence="2 3">
    <name type="scientific">Elysia marginata</name>
    <dbReference type="NCBI Taxonomy" id="1093978"/>
    <lineage>
        <taxon>Eukaryota</taxon>
        <taxon>Metazoa</taxon>
        <taxon>Spiralia</taxon>
        <taxon>Lophotrochozoa</taxon>
        <taxon>Mollusca</taxon>
        <taxon>Gastropoda</taxon>
        <taxon>Heterobranchia</taxon>
        <taxon>Euthyneura</taxon>
        <taxon>Panpulmonata</taxon>
        <taxon>Sacoglossa</taxon>
        <taxon>Placobranchoidea</taxon>
        <taxon>Plakobranchidae</taxon>
        <taxon>Elysia</taxon>
    </lineage>
</organism>
<feature type="transmembrane region" description="Helical" evidence="1">
    <location>
        <begin position="39"/>
        <end position="60"/>
    </location>
</feature>
<keyword evidence="1" id="KW-1133">Transmembrane helix</keyword>
<protein>
    <submittedName>
        <fullName evidence="2">Uncharacterized protein</fullName>
    </submittedName>
</protein>
<evidence type="ECO:0000313" key="2">
    <source>
        <dbReference type="EMBL" id="GFR67895.1"/>
    </source>
</evidence>
<dbReference type="Proteomes" id="UP000762676">
    <property type="component" value="Unassembled WGS sequence"/>
</dbReference>
<gene>
    <name evidence="2" type="ORF">ElyMa_000262400</name>
</gene>
<proteinExistence type="predicted"/>
<keyword evidence="1" id="KW-0472">Membrane</keyword>
<feature type="transmembrane region" description="Helical" evidence="1">
    <location>
        <begin position="7"/>
        <end position="33"/>
    </location>
</feature>
<accession>A0AAV4F693</accession>
<dbReference type="EMBL" id="BMAT01000538">
    <property type="protein sequence ID" value="GFR67895.1"/>
    <property type="molecule type" value="Genomic_DNA"/>
</dbReference>
<sequence length="153" mass="17001">MIETTTIITIIIITLLLLVLLLLLKVQVVVVVVRVVVGVRLLVVVVVVVVVVIIVGVFYVKYKSDVVSGPSNKGLDNRRDNKLAECREWSTDRWTGQEPQPFRQWRASGLRLINEGAESSSLPTLAHTRWRGQSPLETKANGGIMDVWCPAES</sequence>
<dbReference type="AlphaFoldDB" id="A0AAV4F693"/>
<reference evidence="2 3" key="1">
    <citation type="journal article" date="2021" name="Elife">
        <title>Chloroplast acquisition without the gene transfer in kleptoplastic sea slugs, Plakobranchus ocellatus.</title>
        <authorList>
            <person name="Maeda T."/>
            <person name="Takahashi S."/>
            <person name="Yoshida T."/>
            <person name="Shimamura S."/>
            <person name="Takaki Y."/>
            <person name="Nagai Y."/>
            <person name="Toyoda A."/>
            <person name="Suzuki Y."/>
            <person name="Arimoto A."/>
            <person name="Ishii H."/>
            <person name="Satoh N."/>
            <person name="Nishiyama T."/>
            <person name="Hasebe M."/>
            <person name="Maruyama T."/>
            <person name="Minagawa J."/>
            <person name="Obokata J."/>
            <person name="Shigenobu S."/>
        </authorList>
    </citation>
    <scope>NUCLEOTIDE SEQUENCE [LARGE SCALE GENOMIC DNA]</scope>
</reference>
<evidence type="ECO:0000313" key="3">
    <source>
        <dbReference type="Proteomes" id="UP000762676"/>
    </source>
</evidence>
<keyword evidence="1" id="KW-0812">Transmembrane</keyword>
<keyword evidence="3" id="KW-1185">Reference proteome</keyword>
<name>A0AAV4F693_9GAST</name>